<reference evidence="1 2" key="1">
    <citation type="submission" date="2017-02" db="EMBL/GenBank/DDBJ databases">
        <title>Chromobacterium haemolyticum H5244.</title>
        <authorList>
            <person name="Gulvik C.A."/>
        </authorList>
    </citation>
    <scope>NUCLEOTIDE SEQUENCE [LARGE SCALE GENOMIC DNA]</scope>
    <source>
        <strain evidence="1 2">H5244</strain>
    </source>
</reference>
<organism evidence="1 2">
    <name type="scientific">Chromobacterium haemolyticum</name>
    <dbReference type="NCBI Taxonomy" id="394935"/>
    <lineage>
        <taxon>Bacteria</taxon>
        <taxon>Pseudomonadati</taxon>
        <taxon>Pseudomonadota</taxon>
        <taxon>Betaproteobacteria</taxon>
        <taxon>Neisseriales</taxon>
        <taxon>Chromobacteriaceae</taxon>
        <taxon>Chromobacterium</taxon>
    </lineage>
</organism>
<protein>
    <submittedName>
        <fullName evidence="1">Uncharacterized protein</fullName>
    </submittedName>
</protein>
<evidence type="ECO:0000313" key="1">
    <source>
        <dbReference type="EMBL" id="OQS32715.1"/>
    </source>
</evidence>
<dbReference type="AlphaFoldDB" id="A0A1W0CDB4"/>
<dbReference type="EMBL" id="MUKV01000044">
    <property type="protein sequence ID" value="OQS32715.1"/>
    <property type="molecule type" value="Genomic_DNA"/>
</dbReference>
<name>A0A1W0CDB4_9NEIS</name>
<sequence length="72" mass="8297">MQVRGAGLFRIIVAAMNGERCWLDTEVHIPCLEPEYFTTTWTKLKLELQHDVIAKLELWPERVITTSGLDDP</sequence>
<gene>
    <name evidence="1" type="ORF">B0T45_21430</name>
</gene>
<comment type="caution">
    <text evidence="1">The sequence shown here is derived from an EMBL/GenBank/DDBJ whole genome shotgun (WGS) entry which is preliminary data.</text>
</comment>
<evidence type="ECO:0000313" key="2">
    <source>
        <dbReference type="Proteomes" id="UP000192721"/>
    </source>
</evidence>
<proteinExistence type="predicted"/>
<dbReference type="Proteomes" id="UP000192721">
    <property type="component" value="Unassembled WGS sequence"/>
</dbReference>
<accession>A0A1W0CDB4</accession>